<dbReference type="AlphaFoldDB" id="A0ABD2L7S3"/>
<organism evidence="3 4">
    <name type="scientific">Heterodera trifolii</name>
    <dbReference type="NCBI Taxonomy" id="157864"/>
    <lineage>
        <taxon>Eukaryota</taxon>
        <taxon>Metazoa</taxon>
        <taxon>Ecdysozoa</taxon>
        <taxon>Nematoda</taxon>
        <taxon>Chromadorea</taxon>
        <taxon>Rhabditida</taxon>
        <taxon>Tylenchina</taxon>
        <taxon>Tylenchomorpha</taxon>
        <taxon>Tylenchoidea</taxon>
        <taxon>Heteroderidae</taxon>
        <taxon>Heteroderinae</taxon>
        <taxon>Heterodera</taxon>
    </lineage>
</organism>
<dbReference type="PANTHER" id="PTHR10340:SF57">
    <property type="entry name" value="METALLOPHOS DOMAIN-CONTAINING PROTEIN"/>
    <property type="match status" value="1"/>
</dbReference>
<proteinExistence type="predicted"/>
<comment type="caution">
    <text evidence="3">The sequence shown here is derived from an EMBL/GenBank/DDBJ whole genome shotgun (WGS) entry which is preliminary data.</text>
</comment>
<dbReference type="PANTHER" id="PTHR10340">
    <property type="entry name" value="SPHINGOMYELIN PHOSPHODIESTERASE"/>
    <property type="match status" value="1"/>
</dbReference>
<protein>
    <submittedName>
        <fullName evidence="3">Uncharacterized protein</fullName>
    </submittedName>
</protein>
<evidence type="ECO:0000256" key="1">
    <source>
        <dbReference type="ARBA" id="ARBA00022801"/>
    </source>
</evidence>
<evidence type="ECO:0000256" key="2">
    <source>
        <dbReference type="ARBA" id="ARBA00023180"/>
    </source>
</evidence>
<evidence type="ECO:0000313" key="3">
    <source>
        <dbReference type="EMBL" id="KAL3111101.1"/>
    </source>
</evidence>
<accession>A0ABD2L7S3</accession>
<keyword evidence="1" id="KW-0378">Hydrolase</keyword>
<dbReference type="EMBL" id="JBICBT010000521">
    <property type="protein sequence ID" value="KAL3111101.1"/>
    <property type="molecule type" value="Genomic_DNA"/>
</dbReference>
<gene>
    <name evidence="3" type="ORF">niasHT_013131</name>
</gene>
<dbReference type="Proteomes" id="UP001620626">
    <property type="component" value="Unassembled WGS sequence"/>
</dbReference>
<name>A0ABD2L7S3_9BILA</name>
<reference evidence="3 4" key="1">
    <citation type="submission" date="2024-10" db="EMBL/GenBank/DDBJ databases">
        <authorList>
            <person name="Kim D."/>
        </authorList>
    </citation>
    <scope>NUCLEOTIDE SEQUENCE [LARGE SCALE GENOMIC DNA]</scope>
    <source>
        <strain evidence="3">BH-2024</strain>
    </source>
</reference>
<keyword evidence="2" id="KW-0325">Glycoprotein</keyword>
<evidence type="ECO:0000313" key="4">
    <source>
        <dbReference type="Proteomes" id="UP001620626"/>
    </source>
</evidence>
<sequence>MNKKRRFVCMDTKTFVYLAASVGFLLNIVFELLEGPAVAKTVFRWRTSATTRSNSAFTSIRQCLSTSADVLISLLPMGHSPCLDSLLPLSFPFPLLTNLSFSTGHFLHITDVHIDPNYDLSGDPQKWCHGSGDSRNKSPKLGVFGDHNCDSPMKFLLGCAFYGASLSCCFRAILVGQQRAIFQSLGHNHPPITVEGFLDVSVNIELKEKAFVDPLSLFAADDQQIYSENDPLQQNGTLCLSPVWSVGLFQRHHFRNGTIGALCLECGQVL</sequence>
<dbReference type="GO" id="GO:0016787">
    <property type="term" value="F:hydrolase activity"/>
    <property type="evidence" value="ECO:0007669"/>
    <property type="project" value="UniProtKB-KW"/>
</dbReference>
<keyword evidence="4" id="KW-1185">Reference proteome</keyword>